<dbReference type="Proteomes" id="UP001293254">
    <property type="component" value="Unassembled WGS sequence"/>
</dbReference>
<proteinExistence type="predicted"/>
<dbReference type="AlphaFoldDB" id="A0AAE1XP06"/>
<reference evidence="1" key="1">
    <citation type="submission" date="2020-06" db="EMBL/GenBank/DDBJ databases">
        <authorList>
            <person name="Li T."/>
            <person name="Hu X."/>
            <person name="Zhang T."/>
            <person name="Song X."/>
            <person name="Zhang H."/>
            <person name="Dai N."/>
            <person name="Sheng W."/>
            <person name="Hou X."/>
            <person name="Wei L."/>
        </authorList>
    </citation>
    <scope>NUCLEOTIDE SEQUENCE</scope>
    <source>
        <strain evidence="1">3651</strain>
        <tissue evidence="1">Leaf</tissue>
    </source>
</reference>
<gene>
    <name evidence="1" type="ORF">Salat_2650600</name>
</gene>
<name>A0AAE1XP06_9LAMI</name>
<reference evidence="1" key="2">
    <citation type="journal article" date="2024" name="Plant">
        <title>Genomic evolution and insights into agronomic trait innovations of Sesamum species.</title>
        <authorList>
            <person name="Miao H."/>
            <person name="Wang L."/>
            <person name="Qu L."/>
            <person name="Liu H."/>
            <person name="Sun Y."/>
            <person name="Le M."/>
            <person name="Wang Q."/>
            <person name="Wei S."/>
            <person name="Zheng Y."/>
            <person name="Lin W."/>
            <person name="Duan Y."/>
            <person name="Cao H."/>
            <person name="Xiong S."/>
            <person name="Wang X."/>
            <person name="Wei L."/>
            <person name="Li C."/>
            <person name="Ma Q."/>
            <person name="Ju M."/>
            <person name="Zhao R."/>
            <person name="Li G."/>
            <person name="Mu C."/>
            <person name="Tian Q."/>
            <person name="Mei H."/>
            <person name="Zhang T."/>
            <person name="Gao T."/>
            <person name="Zhang H."/>
        </authorList>
    </citation>
    <scope>NUCLEOTIDE SEQUENCE</scope>
    <source>
        <strain evidence="1">3651</strain>
    </source>
</reference>
<sequence length="151" mass="17623">MAPPPQQRPQKCHFYSGRWMKSHDVSFINALYWKAEKGFKQDGPRRPNKMALLFAVRAVTRMRIPLPMLTLSMESLNRKVSNSFSNRTKKLTGAMGMKLFQFLAENQQTKTSTMNRTTHPFVKTSTQIQTRLLIWRRRTVSECSELERSRG</sequence>
<evidence type="ECO:0000313" key="1">
    <source>
        <dbReference type="EMBL" id="KAK4415432.1"/>
    </source>
</evidence>
<organism evidence="1 2">
    <name type="scientific">Sesamum alatum</name>
    <dbReference type="NCBI Taxonomy" id="300844"/>
    <lineage>
        <taxon>Eukaryota</taxon>
        <taxon>Viridiplantae</taxon>
        <taxon>Streptophyta</taxon>
        <taxon>Embryophyta</taxon>
        <taxon>Tracheophyta</taxon>
        <taxon>Spermatophyta</taxon>
        <taxon>Magnoliopsida</taxon>
        <taxon>eudicotyledons</taxon>
        <taxon>Gunneridae</taxon>
        <taxon>Pentapetalae</taxon>
        <taxon>asterids</taxon>
        <taxon>lamiids</taxon>
        <taxon>Lamiales</taxon>
        <taxon>Pedaliaceae</taxon>
        <taxon>Sesamum</taxon>
    </lineage>
</organism>
<accession>A0AAE1XP06</accession>
<protein>
    <submittedName>
        <fullName evidence="1">Uncharacterized protein</fullName>
    </submittedName>
</protein>
<keyword evidence="2" id="KW-1185">Reference proteome</keyword>
<dbReference type="EMBL" id="JACGWO010000011">
    <property type="protein sequence ID" value="KAK4415432.1"/>
    <property type="molecule type" value="Genomic_DNA"/>
</dbReference>
<evidence type="ECO:0000313" key="2">
    <source>
        <dbReference type="Proteomes" id="UP001293254"/>
    </source>
</evidence>
<comment type="caution">
    <text evidence="1">The sequence shown here is derived from an EMBL/GenBank/DDBJ whole genome shotgun (WGS) entry which is preliminary data.</text>
</comment>